<organism evidence="1">
    <name type="scientific">Anguilla anguilla</name>
    <name type="common">European freshwater eel</name>
    <name type="synonym">Muraena anguilla</name>
    <dbReference type="NCBI Taxonomy" id="7936"/>
    <lineage>
        <taxon>Eukaryota</taxon>
        <taxon>Metazoa</taxon>
        <taxon>Chordata</taxon>
        <taxon>Craniata</taxon>
        <taxon>Vertebrata</taxon>
        <taxon>Euteleostomi</taxon>
        <taxon>Actinopterygii</taxon>
        <taxon>Neopterygii</taxon>
        <taxon>Teleostei</taxon>
        <taxon>Anguilliformes</taxon>
        <taxon>Anguillidae</taxon>
        <taxon>Anguilla</taxon>
    </lineage>
</organism>
<evidence type="ECO:0000313" key="1">
    <source>
        <dbReference type="EMBL" id="JAH46279.1"/>
    </source>
</evidence>
<dbReference type="EMBL" id="GBXM01062298">
    <property type="protein sequence ID" value="JAH46279.1"/>
    <property type="molecule type" value="Transcribed_RNA"/>
</dbReference>
<reference evidence="1" key="1">
    <citation type="submission" date="2014-11" db="EMBL/GenBank/DDBJ databases">
        <authorList>
            <person name="Amaro Gonzalez C."/>
        </authorList>
    </citation>
    <scope>NUCLEOTIDE SEQUENCE</scope>
</reference>
<protein>
    <submittedName>
        <fullName evidence="1">Uncharacterized protein</fullName>
    </submittedName>
</protein>
<reference evidence="1" key="2">
    <citation type="journal article" date="2015" name="Fish Shellfish Immunol.">
        <title>Early steps in the European eel (Anguilla anguilla)-Vibrio vulnificus interaction in the gills: Role of the RtxA13 toxin.</title>
        <authorList>
            <person name="Callol A."/>
            <person name="Pajuelo D."/>
            <person name="Ebbesson L."/>
            <person name="Teles M."/>
            <person name="MacKenzie S."/>
            <person name="Amaro C."/>
        </authorList>
    </citation>
    <scope>NUCLEOTIDE SEQUENCE</scope>
</reference>
<dbReference type="AlphaFoldDB" id="A0A0E9SY71"/>
<sequence>MQSNCMYSVYGNTVTFNLFDVA</sequence>
<proteinExistence type="predicted"/>
<accession>A0A0E9SY71</accession>
<name>A0A0E9SY71_ANGAN</name>